<organism evidence="12 13">
    <name type="scientific">Aliidongia dinghuensis</name>
    <dbReference type="NCBI Taxonomy" id="1867774"/>
    <lineage>
        <taxon>Bacteria</taxon>
        <taxon>Pseudomonadati</taxon>
        <taxon>Pseudomonadota</taxon>
        <taxon>Alphaproteobacteria</taxon>
        <taxon>Rhodospirillales</taxon>
        <taxon>Dongiaceae</taxon>
        <taxon>Aliidongia</taxon>
    </lineage>
</organism>
<dbReference type="RefSeq" id="WP_189044222.1">
    <property type="nucleotide sequence ID" value="NZ_BMJQ01000003.1"/>
</dbReference>
<gene>
    <name evidence="12" type="ORF">GCM10011611_15350</name>
</gene>
<dbReference type="GO" id="GO:0006529">
    <property type="term" value="P:asparagine biosynthetic process"/>
    <property type="evidence" value="ECO:0007669"/>
    <property type="project" value="UniProtKB-KW"/>
</dbReference>
<feature type="binding site" evidence="9">
    <location>
        <begin position="363"/>
        <end position="364"/>
    </location>
    <ligand>
        <name>ATP</name>
        <dbReference type="ChEBI" id="CHEBI:30616"/>
    </ligand>
</feature>
<evidence type="ECO:0000256" key="4">
    <source>
        <dbReference type="ARBA" id="ARBA00022741"/>
    </source>
</evidence>
<feature type="binding site" evidence="9">
    <location>
        <position position="100"/>
    </location>
    <ligand>
        <name>L-glutamine</name>
        <dbReference type="ChEBI" id="CHEBI:58359"/>
    </ligand>
</feature>
<dbReference type="InterPro" id="IPR001962">
    <property type="entry name" value="Asn_synthase"/>
</dbReference>
<dbReference type="SUPFAM" id="SSF56235">
    <property type="entry name" value="N-terminal nucleophile aminohydrolases (Ntn hydrolases)"/>
    <property type="match status" value="1"/>
</dbReference>
<comment type="catalytic activity">
    <reaction evidence="7">
        <text>L-aspartate + L-glutamine + ATP + H2O = L-asparagine + L-glutamate + AMP + diphosphate + H(+)</text>
        <dbReference type="Rhea" id="RHEA:12228"/>
        <dbReference type="ChEBI" id="CHEBI:15377"/>
        <dbReference type="ChEBI" id="CHEBI:15378"/>
        <dbReference type="ChEBI" id="CHEBI:29985"/>
        <dbReference type="ChEBI" id="CHEBI:29991"/>
        <dbReference type="ChEBI" id="CHEBI:30616"/>
        <dbReference type="ChEBI" id="CHEBI:33019"/>
        <dbReference type="ChEBI" id="CHEBI:58048"/>
        <dbReference type="ChEBI" id="CHEBI:58359"/>
        <dbReference type="ChEBI" id="CHEBI:456215"/>
        <dbReference type="EC" id="6.3.5.4"/>
    </reaction>
</comment>
<evidence type="ECO:0000256" key="9">
    <source>
        <dbReference type="PIRSR" id="PIRSR001589-2"/>
    </source>
</evidence>
<dbReference type="SUPFAM" id="SSF52402">
    <property type="entry name" value="Adenine nucleotide alpha hydrolases-like"/>
    <property type="match status" value="1"/>
</dbReference>
<dbReference type="Proteomes" id="UP000646365">
    <property type="component" value="Unassembled WGS sequence"/>
</dbReference>
<dbReference type="Pfam" id="PF00733">
    <property type="entry name" value="Asn_synthase"/>
    <property type="match status" value="1"/>
</dbReference>
<dbReference type="CDD" id="cd00712">
    <property type="entry name" value="AsnB"/>
    <property type="match status" value="1"/>
</dbReference>
<dbReference type="PANTHER" id="PTHR43284:SF1">
    <property type="entry name" value="ASPARAGINE SYNTHETASE"/>
    <property type="match status" value="1"/>
</dbReference>
<dbReference type="GO" id="GO:0004066">
    <property type="term" value="F:asparagine synthase (glutamine-hydrolyzing) activity"/>
    <property type="evidence" value="ECO:0007669"/>
    <property type="project" value="UniProtKB-EC"/>
</dbReference>
<reference evidence="12" key="1">
    <citation type="journal article" date="2014" name="Int. J. Syst. Evol. Microbiol.">
        <title>Complete genome sequence of Corynebacterium casei LMG S-19264T (=DSM 44701T), isolated from a smear-ripened cheese.</title>
        <authorList>
            <consortium name="US DOE Joint Genome Institute (JGI-PGF)"/>
            <person name="Walter F."/>
            <person name="Albersmeier A."/>
            <person name="Kalinowski J."/>
            <person name="Ruckert C."/>
        </authorList>
    </citation>
    <scope>NUCLEOTIDE SEQUENCE</scope>
    <source>
        <strain evidence="12">CGMCC 1.15725</strain>
    </source>
</reference>
<dbReference type="InterPro" id="IPR014729">
    <property type="entry name" value="Rossmann-like_a/b/a_fold"/>
</dbReference>
<keyword evidence="13" id="KW-1185">Reference proteome</keyword>
<evidence type="ECO:0000256" key="3">
    <source>
        <dbReference type="ARBA" id="ARBA00012737"/>
    </source>
</evidence>
<evidence type="ECO:0000256" key="1">
    <source>
        <dbReference type="ARBA" id="ARBA00005187"/>
    </source>
</evidence>
<dbReference type="PANTHER" id="PTHR43284">
    <property type="entry name" value="ASPARAGINE SYNTHETASE (GLUTAMINE-HYDROLYZING)"/>
    <property type="match status" value="1"/>
</dbReference>
<keyword evidence="6 8" id="KW-0315">Glutamine amidotransferase</keyword>
<keyword evidence="8" id="KW-0028">Amino-acid biosynthesis</keyword>
<dbReference type="InterPro" id="IPR029055">
    <property type="entry name" value="Ntn_hydrolases_N"/>
</dbReference>
<evidence type="ECO:0000256" key="5">
    <source>
        <dbReference type="ARBA" id="ARBA00022840"/>
    </source>
</evidence>
<dbReference type="GO" id="GO:0005524">
    <property type="term" value="F:ATP binding"/>
    <property type="evidence" value="ECO:0007669"/>
    <property type="project" value="UniProtKB-KW"/>
</dbReference>
<dbReference type="Gene3D" id="3.60.20.10">
    <property type="entry name" value="Glutamine Phosphoribosylpyrophosphate, subunit 1, domain 1"/>
    <property type="match status" value="1"/>
</dbReference>
<reference evidence="12" key="2">
    <citation type="submission" date="2020-09" db="EMBL/GenBank/DDBJ databases">
        <authorList>
            <person name="Sun Q."/>
            <person name="Zhou Y."/>
        </authorList>
    </citation>
    <scope>NUCLEOTIDE SEQUENCE</scope>
    <source>
        <strain evidence="12">CGMCC 1.15725</strain>
    </source>
</reference>
<dbReference type="PIRSF" id="PIRSF001589">
    <property type="entry name" value="Asn_synthetase_glu-h"/>
    <property type="match status" value="1"/>
</dbReference>
<dbReference type="NCBIfam" id="TIGR03108">
    <property type="entry name" value="eps_aminotran_1"/>
    <property type="match status" value="1"/>
</dbReference>
<dbReference type="InterPro" id="IPR033738">
    <property type="entry name" value="AsnB_N"/>
</dbReference>
<comment type="pathway">
    <text evidence="1">Amino-acid biosynthesis; L-asparagine biosynthesis; L-asparagine from L-aspartate (L-Gln route): step 1/1.</text>
</comment>
<dbReference type="CDD" id="cd01991">
    <property type="entry name" value="Asn_synthase_B_C"/>
    <property type="match status" value="1"/>
</dbReference>
<keyword evidence="4 9" id="KW-0547">Nucleotide-binding</keyword>
<feature type="active site" description="For GATase activity" evidence="8">
    <location>
        <position position="2"/>
    </location>
</feature>
<evidence type="ECO:0000313" key="12">
    <source>
        <dbReference type="EMBL" id="GGF10708.1"/>
    </source>
</evidence>
<dbReference type="Gene3D" id="3.40.50.620">
    <property type="entry name" value="HUPs"/>
    <property type="match status" value="2"/>
</dbReference>
<keyword evidence="5 9" id="KW-0067">ATP-binding</keyword>
<evidence type="ECO:0000256" key="7">
    <source>
        <dbReference type="ARBA" id="ARBA00048741"/>
    </source>
</evidence>
<dbReference type="EC" id="6.3.5.4" evidence="3"/>
<feature type="site" description="Important for beta-aspartyl-AMP intermediate formation" evidence="10">
    <location>
        <position position="365"/>
    </location>
</feature>
<protein>
    <recommendedName>
        <fullName evidence="3">asparagine synthase (glutamine-hydrolyzing)</fullName>
        <ecNumber evidence="3">6.3.5.4</ecNumber>
    </recommendedName>
</protein>
<evidence type="ECO:0000259" key="11">
    <source>
        <dbReference type="PROSITE" id="PS51278"/>
    </source>
</evidence>
<dbReference type="AlphaFoldDB" id="A0A8J2YRR0"/>
<proteinExistence type="inferred from homology"/>
<dbReference type="PROSITE" id="PS51278">
    <property type="entry name" value="GATASE_TYPE_2"/>
    <property type="match status" value="1"/>
</dbReference>
<dbReference type="EMBL" id="BMJQ01000003">
    <property type="protein sequence ID" value="GGF10708.1"/>
    <property type="molecule type" value="Genomic_DNA"/>
</dbReference>
<dbReference type="InterPro" id="IPR017539">
    <property type="entry name" value="XrtA_amidotfase"/>
</dbReference>
<sequence>MCGIAGIYHERADRAVDPSLLERMNDAIAHRGPDGDGIHRAEGIGLAHRRLAIIDRAGGHQPLFNEDGSVCVTYNGEIYNFQELFEELRGRGHVFRTHCDTEAIVHAWEEWGEDCVTRFRGMFVFAIWDSRQQTLFLGRDRLGIKPLHYSILPDGTVVFGSELKSVLAHPEVDRSLDLQATEDYFALGYVPDPKTIYRHVHKLAPAHTLCIRRGRPHPAPRCYWDVRFAETSTLSEADAAVELVERLREAVRIRLVSEVPLGAFLSGGVDSSAVVALMSQESGRVMDTCSIAFDDPAYDESGYARQVATLYNTRHASETVSADEVDLVDRLAGMFDEPFADSSAMPTFRVSELARRRVTVALSGDGGDELFAGYRRYRWHGYEEQARRLVPAPLRQPLFGLLGRTYPKLDWAPKMLRAKSTFQAVARDTVEGYFHGVSVIPDELRRSLYSDRMRRDLGGYGAIEVFRAHQGNAPADDPVALAQYIDLKTWLPGDILTKVDRTSMAVALEVRVPILDHHFVEWAATLPRTFRLRGAAGKAILKKAFEPLLPNDILYRPKKGFSVPLASWFRGQLAERVRDTVCGSVMADSGLFDRATLKRLVEDHQSGRSDHAAVLWSLMMFDSFLRQDGQARGTGLGYAA</sequence>
<comment type="caution">
    <text evidence="12">The sequence shown here is derived from an EMBL/GenBank/DDBJ whole genome shotgun (WGS) entry which is preliminary data.</text>
</comment>
<accession>A0A8J2YRR0</accession>
<name>A0A8J2YRR0_9PROT</name>
<comment type="similarity">
    <text evidence="2">Belongs to the asparagine synthetase family.</text>
</comment>
<dbReference type="GO" id="GO:0005829">
    <property type="term" value="C:cytosol"/>
    <property type="evidence" value="ECO:0007669"/>
    <property type="project" value="TreeGrafter"/>
</dbReference>
<evidence type="ECO:0000256" key="2">
    <source>
        <dbReference type="ARBA" id="ARBA00005752"/>
    </source>
</evidence>
<dbReference type="InterPro" id="IPR017932">
    <property type="entry name" value="GATase_2_dom"/>
</dbReference>
<evidence type="ECO:0000256" key="6">
    <source>
        <dbReference type="ARBA" id="ARBA00022962"/>
    </source>
</evidence>
<feature type="domain" description="Glutamine amidotransferase type-2" evidence="11">
    <location>
        <begin position="2"/>
        <end position="214"/>
    </location>
</feature>
<dbReference type="NCBIfam" id="TIGR01536">
    <property type="entry name" value="asn_synth_AEB"/>
    <property type="match status" value="1"/>
</dbReference>
<evidence type="ECO:0000256" key="10">
    <source>
        <dbReference type="PIRSR" id="PIRSR001589-3"/>
    </source>
</evidence>
<dbReference type="InterPro" id="IPR051786">
    <property type="entry name" value="ASN_synthetase/amidase"/>
</dbReference>
<dbReference type="Pfam" id="PF13537">
    <property type="entry name" value="GATase_7"/>
    <property type="match status" value="1"/>
</dbReference>
<dbReference type="InterPro" id="IPR006426">
    <property type="entry name" value="Asn_synth_AEB"/>
</dbReference>
<keyword evidence="8" id="KW-0061">Asparagine biosynthesis</keyword>
<evidence type="ECO:0000256" key="8">
    <source>
        <dbReference type="PIRSR" id="PIRSR001589-1"/>
    </source>
</evidence>
<evidence type="ECO:0000313" key="13">
    <source>
        <dbReference type="Proteomes" id="UP000646365"/>
    </source>
</evidence>